<name>A0A346NMA5_9ALTE</name>
<protein>
    <submittedName>
        <fullName evidence="2">Uncharacterized protein</fullName>
    </submittedName>
</protein>
<evidence type="ECO:0000313" key="2">
    <source>
        <dbReference type="EMBL" id="AXR06662.1"/>
    </source>
</evidence>
<proteinExistence type="predicted"/>
<feature type="signal peptide" evidence="1">
    <location>
        <begin position="1"/>
        <end position="19"/>
    </location>
</feature>
<reference evidence="2 3" key="1">
    <citation type="submission" date="2018-08" db="EMBL/GenBank/DDBJ databases">
        <title>Salinimonas sediminis sp. nov., a piezophilic bacterium isolated from a deep-sea sediment sample from the New Britain Trench.</title>
        <authorList>
            <person name="Cao J."/>
        </authorList>
    </citation>
    <scope>NUCLEOTIDE SEQUENCE [LARGE SCALE GENOMIC DNA]</scope>
    <source>
        <strain evidence="2 3">N102</strain>
    </source>
</reference>
<dbReference type="Proteomes" id="UP000262073">
    <property type="component" value="Chromosome"/>
</dbReference>
<keyword evidence="1" id="KW-0732">Signal</keyword>
<dbReference type="KEGG" id="salm:D0Y50_09930"/>
<accession>A0A346NMA5</accession>
<dbReference type="AlphaFoldDB" id="A0A346NMA5"/>
<evidence type="ECO:0000313" key="3">
    <source>
        <dbReference type="Proteomes" id="UP000262073"/>
    </source>
</evidence>
<organism evidence="2 3">
    <name type="scientific">Salinimonas sediminis</name>
    <dbReference type="NCBI Taxonomy" id="2303538"/>
    <lineage>
        <taxon>Bacteria</taxon>
        <taxon>Pseudomonadati</taxon>
        <taxon>Pseudomonadota</taxon>
        <taxon>Gammaproteobacteria</taxon>
        <taxon>Alteromonadales</taxon>
        <taxon>Alteromonadaceae</taxon>
        <taxon>Alteromonas/Salinimonas group</taxon>
        <taxon>Salinimonas</taxon>
    </lineage>
</organism>
<dbReference type="EMBL" id="CP031769">
    <property type="protein sequence ID" value="AXR06662.1"/>
    <property type="molecule type" value="Genomic_DNA"/>
</dbReference>
<keyword evidence="3" id="KW-1185">Reference proteome</keyword>
<evidence type="ECO:0000256" key="1">
    <source>
        <dbReference type="SAM" id="SignalP"/>
    </source>
</evidence>
<dbReference type="RefSeq" id="WP_117316748.1">
    <property type="nucleotide sequence ID" value="NZ_CP031769.1"/>
</dbReference>
<feature type="chain" id="PRO_5016948815" evidence="1">
    <location>
        <begin position="20"/>
        <end position="203"/>
    </location>
</feature>
<sequence>MNKVLALSLLSAFSFVTNANTFRTSGTDIASLNCNTTGLIKMTFDFSGEASSSLYNAPLDSQSYRLVVPADDKFLFLKSSKSLNDFHFPLRLGINALKAGRPTAFRSYPNSVTFGFNGLEFGKILSFYKLTVSDSHASFVTPLGSLSMEYDDDTNKMAGIEYNDSNRYIQTFECPNLPVNPLQKIRVFVRDTLEKNGFKSSNL</sequence>
<gene>
    <name evidence="2" type="ORF">D0Y50_09930</name>
</gene>